<dbReference type="InterPro" id="IPR051378">
    <property type="entry name" value="Cell2Cell_Antifungal"/>
</dbReference>
<keyword evidence="12" id="KW-1185">Reference proteome</keyword>
<evidence type="ECO:0000313" key="11">
    <source>
        <dbReference type="EMBL" id="CAH1424826.1"/>
    </source>
</evidence>
<dbReference type="PANTHER" id="PTHR32080">
    <property type="entry name" value="ANTIFUNGAL PROTEIN GINKBILOBIN-2-LIKE"/>
    <property type="match status" value="1"/>
</dbReference>
<sequence>MVPSGSYIPLFLFFLSSSASTTLTGFVSIDCANQTFHDPLASENLNSLFKSLVSRSSTTNFYKTTSGENNQSISGFYQCHFDLSKINCSRCITELMHSIQKMCKTNTLAARVQLNGC</sequence>
<feature type="chain" id="PRO_5044020980" description="Gnk2-homologous domain-containing protein" evidence="9">
    <location>
        <begin position="25"/>
        <end position="117"/>
    </location>
</feature>
<gene>
    <name evidence="11" type="ORF">LVIROSA_LOCUS12006</name>
</gene>
<evidence type="ECO:0000256" key="8">
    <source>
        <dbReference type="ARBA" id="ARBA00038393"/>
    </source>
</evidence>
<dbReference type="GO" id="GO:0009506">
    <property type="term" value="C:plasmodesma"/>
    <property type="evidence" value="ECO:0007669"/>
    <property type="project" value="UniProtKB-SubCell"/>
</dbReference>
<dbReference type="EMBL" id="CAKMRJ010001944">
    <property type="protein sequence ID" value="CAH1424826.1"/>
    <property type="molecule type" value="Genomic_DNA"/>
</dbReference>
<evidence type="ECO:0000256" key="9">
    <source>
        <dbReference type="SAM" id="SignalP"/>
    </source>
</evidence>
<dbReference type="CDD" id="cd23509">
    <property type="entry name" value="Gnk2-like"/>
    <property type="match status" value="1"/>
</dbReference>
<dbReference type="Pfam" id="PF01657">
    <property type="entry name" value="Stress-antifung"/>
    <property type="match status" value="1"/>
</dbReference>
<dbReference type="Proteomes" id="UP001157418">
    <property type="component" value="Unassembled WGS sequence"/>
</dbReference>
<name>A0AAU9MH64_9ASTR</name>
<dbReference type="PANTHER" id="PTHR32080:SF36">
    <property type="entry name" value="PLASMODESMATA-LOCATED PROTEIN 1"/>
    <property type="match status" value="1"/>
</dbReference>
<dbReference type="PROSITE" id="PS51473">
    <property type="entry name" value="GNK2"/>
    <property type="match status" value="1"/>
</dbReference>
<dbReference type="GO" id="GO:0010497">
    <property type="term" value="P:plasmodesmata-mediated intercellular transport"/>
    <property type="evidence" value="ECO:0007669"/>
    <property type="project" value="TreeGrafter"/>
</dbReference>
<reference evidence="11 12" key="1">
    <citation type="submission" date="2022-01" db="EMBL/GenBank/DDBJ databases">
        <authorList>
            <person name="Xiong W."/>
            <person name="Schranz E."/>
        </authorList>
    </citation>
    <scope>NUCLEOTIDE SEQUENCE [LARGE SCALE GENOMIC DNA]</scope>
</reference>
<keyword evidence="3 9" id="KW-0732">Signal</keyword>
<evidence type="ECO:0000256" key="7">
    <source>
        <dbReference type="ARBA" id="ARBA00024184"/>
    </source>
</evidence>
<keyword evidence="6" id="KW-1015">Disulfide bond</keyword>
<organism evidence="11 12">
    <name type="scientific">Lactuca virosa</name>
    <dbReference type="NCBI Taxonomy" id="75947"/>
    <lineage>
        <taxon>Eukaryota</taxon>
        <taxon>Viridiplantae</taxon>
        <taxon>Streptophyta</taxon>
        <taxon>Embryophyta</taxon>
        <taxon>Tracheophyta</taxon>
        <taxon>Spermatophyta</taxon>
        <taxon>Magnoliopsida</taxon>
        <taxon>eudicotyledons</taxon>
        <taxon>Gunneridae</taxon>
        <taxon>Pentapetalae</taxon>
        <taxon>asterids</taxon>
        <taxon>campanulids</taxon>
        <taxon>Asterales</taxon>
        <taxon>Asteraceae</taxon>
        <taxon>Cichorioideae</taxon>
        <taxon>Cichorieae</taxon>
        <taxon>Lactucinae</taxon>
        <taxon>Lactuca</taxon>
    </lineage>
</organism>
<dbReference type="InterPro" id="IPR002902">
    <property type="entry name" value="GNK2"/>
</dbReference>
<dbReference type="Gene3D" id="3.30.430.20">
    <property type="entry name" value="Gnk2 domain, C-X8-C-X2-C motif"/>
    <property type="match status" value="1"/>
</dbReference>
<evidence type="ECO:0000256" key="4">
    <source>
        <dbReference type="ARBA" id="ARBA00022737"/>
    </source>
</evidence>
<evidence type="ECO:0000256" key="3">
    <source>
        <dbReference type="ARBA" id="ARBA00022729"/>
    </source>
</evidence>
<comment type="subcellular location">
    <subcellularLocation>
        <location evidence="7">Cell junction</location>
        <location evidence="7">Plasmodesma</location>
    </subcellularLocation>
    <subcellularLocation>
        <location evidence="1">Cell membrane</location>
        <topology evidence="1">Single-pass type I membrane protein</topology>
    </subcellularLocation>
</comment>
<keyword evidence="5" id="KW-0965">Cell junction</keyword>
<keyword evidence="2" id="KW-0945">Host-virus interaction</keyword>
<evidence type="ECO:0000313" key="12">
    <source>
        <dbReference type="Proteomes" id="UP001157418"/>
    </source>
</evidence>
<evidence type="ECO:0000256" key="1">
    <source>
        <dbReference type="ARBA" id="ARBA00004251"/>
    </source>
</evidence>
<evidence type="ECO:0000256" key="2">
    <source>
        <dbReference type="ARBA" id="ARBA00022581"/>
    </source>
</evidence>
<comment type="caution">
    <text evidence="11">The sequence shown here is derived from an EMBL/GenBank/DDBJ whole genome shotgun (WGS) entry which is preliminary data.</text>
</comment>
<dbReference type="AlphaFoldDB" id="A0AAU9MH64"/>
<evidence type="ECO:0000256" key="6">
    <source>
        <dbReference type="ARBA" id="ARBA00023157"/>
    </source>
</evidence>
<accession>A0AAU9MH64</accession>
<protein>
    <recommendedName>
        <fullName evidence="10">Gnk2-homologous domain-containing protein</fullName>
    </recommendedName>
</protein>
<evidence type="ECO:0000256" key="5">
    <source>
        <dbReference type="ARBA" id="ARBA00022949"/>
    </source>
</evidence>
<dbReference type="GO" id="GO:0046739">
    <property type="term" value="P:transport of virus in multicellular host"/>
    <property type="evidence" value="ECO:0007669"/>
    <property type="project" value="TreeGrafter"/>
</dbReference>
<keyword evidence="4" id="KW-0677">Repeat</keyword>
<feature type="domain" description="Gnk2-homologous" evidence="10">
    <location>
        <begin position="22"/>
        <end position="117"/>
    </location>
</feature>
<evidence type="ECO:0000259" key="10">
    <source>
        <dbReference type="PROSITE" id="PS51473"/>
    </source>
</evidence>
<feature type="signal peptide" evidence="9">
    <location>
        <begin position="1"/>
        <end position="24"/>
    </location>
</feature>
<dbReference type="GO" id="GO:0005886">
    <property type="term" value="C:plasma membrane"/>
    <property type="evidence" value="ECO:0007669"/>
    <property type="project" value="UniProtKB-SubCell"/>
</dbReference>
<comment type="similarity">
    <text evidence="8">Belongs to the cysteine-rich repeat secretory protein family. Plasmodesmata-located proteins (PDLD) subfamily.</text>
</comment>
<dbReference type="InterPro" id="IPR038408">
    <property type="entry name" value="GNK2_sf"/>
</dbReference>
<proteinExistence type="inferred from homology"/>